<dbReference type="PANTHER" id="PTHR42879">
    <property type="entry name" value="3-OXOACYL-(ACYL-CARRIER-PROTEIN) REDUCTASE"/>
    <property type="match status" value="1"/>
</dbReference>
<dbReference type="Gene3D" id="3.40.50.720">
    <property type="entry name" value="NAD(P)-binding Rossmann-like Domain"/>
    <property type="match status" value="1"/>
</dbReference>
<dbReference type="PRINTS" id="PR00081">
    <property type="entry name" value="GDHRDH"/>
</dbReference>
<dbReference type="RefSeq" id="WP_167986174.1">
    <property type="nucleotide sequence ID" value="NZ_JAATEJ010000029.1"/>
</dbReference>
<dbReference type="InterPro" id="IPR002347">
    <property type="entry name" value="SDR_fam"/>
</dbReference>
<dbReference type="PANTHER" id="PTHR42879:SF2">
    <property type="entry name" value="3-OXOACYL-[ACYL-CARRIER-PROTEIN] REDUCTASE FABG"/>
    <property type="match status" value="1"/>
</dbReference>
<evidence type="ECO:0000313" key="3">
    <source>
        <dbReference type="Proteomes" id="UP000734511"/>
    </source>
</evidence>
<proteinExistence type="inferred from homology"/>
<gene>
    <name evidence="2" type="ORF">HCN08_28585</name>
</gene>
<keyword evidence="3" id="KW-1185">Reference proteome</keyword>
<dbReference type="InterPro" id="IPR036291">
    <property type="entry name" value="NAD(P)-bd_dom_sf"/>
</dbReference>
<comment type="similarity">
    <text evidence="1">Belongs to the short-chain dehydrogenases/reductases (SDR) family.</text>
</comment>
<dbReference type="InterPro" id="IPR050259">
    <property type="entry name" value="SDR"/>
</dbReference>
<dbReference type="Proteomes" id="UP000734511">
    <property type="component" value="Unassembled WGS sequence"/>
</dbReference>
<accession>A0ABX0ZTK0</accession>
<evidence type="ECO:0000256" key="1">
    <source>
        <dbReference type="ARBA" id="ARBA00006484"/>
    </source>
</evidence>
<organism evidence="2 3">
    <name type="scientific">Actinacidiphila epipremni</name>
    <dbReference type="NCBI Taxonomy" id="2053013"/>
    <lineage>
        <taxon>Bacteria</taxon>
        <taxon>Bacillati</taxon>
        <taxon>Actinomycetota</taxon>
        <taxon>Actinomycetes</taxon>
        <taxon>Kitasatosporales</taxon>
        <taxon>Streptomycetaceae</taxon>
        <taxon>Actinacidiphila</taxon>
    </lineage>
</organism>
<dbReference type="EMBL" id="JAATEJ010000029">
    <property type="protein sequence ID" value="NJP47330.1"/>
    <property type="molecule type" value="Genomic_DNA"/>
</dbReference>
<reference evidence="2 3" key="1">
    <citation type="submission" date="2020-03" db="EMBL/GenBank/DDBJ databases">
        <title>WGS of actinomycetes isolated from Thailand.</title>
        <authorList>
            <person name="Thawai C."/>
        </authorList>
    </citation>
    <scope>NUCLEOTIDE SEQUENCE [LARGE SCALE GENOMIC DNA]</scope>
    <source>
        <strain evidence="2 3">PRB2-1</strain>
    </source>
</reference>
<dbReference type="Pfam" id="PF13561">
    <property type="entry name" value="adh_short_C2"/>
    <property type="match status" value="1"/>
</dbReference>
<dbReference type="SUPFAM" id="SSF51735">
    <property type="entry name" value="NAD(P)-binding Rossmann-fold domains"/>
    <property type="match status" value="1"/>
</dbReference>
<name>A0ABX0ZTK0_9ACTN</name>
<sequence>MNEFDGKVALVTGAASGIGAATARLLGARGARVAVNYRSGAGRAEDVAAAIRKDGGQAVAVQGDVTDPESVRALVARTTAELGDIDVLVLNAMGLGAHEARIAPVQQLVWEDVERIVTQQLKSLFHLAHEVLPGMQARGRGAVVAVGAALARRSAPGFLALAAAKAGVEAVVRTLALEAGPHGVRVNAVNPGLILTELSGMIPQEQRAAAAARAAVRRNGTPDDVAELIAFAASDRAGYLTGASLMADGGTAMI</sequence>
<protein>
    <submittedName>
        <fullName evidence="2">SDR family oxidoreductase</fullName>
    </submittedName>
</protein>
<evidence type="ECO:0000313" key="2">
    <source>
        <dbReference type="EMBL" id="NJP47330.1"/>
    </source>
</evidence>
<comment type="caution">
    <text evidence="2">The sequence shown here is derived from an EMBL/GenBank/DDBJ whole genome shotgun (WGS) entry which is preliminary data.</text>
</comment>